<feature type="region of interest" description="Disordered" evidence="22">
    <location>
        <begin position="104"/>
        <end position="125"/>
    </location>
</feature>
<dbReference type="GO" id="GO:0034605">
    <property type="term" value="P:cellular response to heat"/>
    <property type="evidence" value="ECO:0007669"/>
    <property type="project" value="TreeGrafter"/>
</dbReference>
<feature type="compositionally biased region" description="Low complexity" evidence="22">
    <location>
        <begin position="916"/>
        <end position="930"/>
    </location>
</feature>
<evidence type="ECO:0000256" key="10">
    <source>
        <dbReference type="ARBA" id="ARBA00023125"/>
    </source>
</evidence>
<evidence type="ECO:0000256" key="3">
    <source>
        <dbReference type="ARBA" id="ARBA00022737"/>
    </source>
</evidence>
<dbReference type="CDD" id="cd00086">
    <property type="entry name" value="homeodomain"/>
    <property type="match status" value="1"/>
</dbReference>
<protein>
    <recommendedName>
        <fullName evidence="17">Mitochondrial disaggregase</fullName>
    </recommendedName>
    <alternativeName>
        <fullName evidence="18">Suppressor of potassium transport defect 3</fullName>
    </alternativeName>
</protein>
<keyword evidence="11" id="KW-0496">Mitochondrion</keyword>
<evidence type="ECO:0000256" key="7">
    <source>
        <dbReference type="ARBA" id="ARBA00022946"/>
    </source>
</evidence>
<feature type="domain" description="Homeobox" evidence="23">
    <location>
        <begin position="797"/>
        <end position="857"/>
    </location>
</feature>
<evidence type="ECO:0000256" key="11">
    <source>
        <dbReference type="ARBA" id="ARBA00023128"/>
    </source>
</evidence>
<dbReference type="InterPro" id="IPR027417">
    <property type="entry name" value="P-loop_NTPase"/>
</dbReference>
<evidence type="ECO:0000256" key="9">
    <source>
        <dbReference type="ARBA" id="ARBA00023043"/>
    </source>
</evidence>
<evidence type="ECO:0000313" key="25">
    <source>
        <dbReference type="Proteomes" id="UP000694523"/>
    </source>
</evidence>
<dbReference type="Pfam" id="PF00046">
    <property type="entry name" value="Homeodomain"/>
    <property type="match status" value="1"/>
</dbReference>
<evidence type="ECO:0000256" key="6">
    <source>
        <dbReference type="ARBA" id="ARBA00022840"/>
    </source>
</evidence>
<dbReference type="Gene3D" id="1.25.40.20">
    <property type="entry name" value="Ankyrin repeat-containing domain"/>
    <property type="match status" value="1"/>
</dbReference>
<reference evidence="24" key="2">
    <citation type="submission" date="2025-09" db="UniProtKB">
        <authorList>
            <consortium name="Ensembl"/>
        </authorList>
    </citation>
    <scope>IDENTIFICATION</scope>
</reference>
<feature type="repeat" description="ANK" evidence="19">
    <location>
        <begin position="252"/>
        <end position="284"/>
    </location>
</feature>
<name>A0A8C6TTA5_9GOBI</name>
<feature type="DNA-binding region" description="Homeobox" evidence="20">
    <location>
        <begin position="799"/>
        <end position="858"/>
    </location>
</feature>
<dbReference type="FunFam" id="3.40.50.300:FF:000641">
    <property type="entry name" value="caseinolytic peptidase B protein homolog isoform X2"/>
    <property type="match status" value="1"/>
</dbReference>
<dbReference type="AlphaFoldDB" id="A0A8C6TTA5"/>
<dbReference type="Gene3D" id="3.40.50.300">
    <property type="entry name" value="P-loop containing nucleotide triphosphate hydrolases"/>
    <property type="match status" value="1"/>
</dbReference>
<keyword evidence="4" id="KW-0547">Nucleotide-binding</keyword>
<dbReference type="SUPFAM" id="SSF48403">
    <property type="entry name" value="Ankyrin repeat"/>
    <property type="match status" value="1"/>
</dbReference>
<dbReference type="GO" id="GO:0045944">
    <property type="term" value="P:positive regulation of transcription by RNA polymerase II"/>
    <property type="evidence" value="ECO:0007669"/>
    <property type="project" value="UniProtKB-ARBA"/>
</dbReference>
<dbReference type="PANTHER" id="PTHR11638">
    <property type="entry name" value="ATP-DEPENDENT CLP PROTEASE"/>
    <property type="match status" value="1"/>
</dbReference>
<evidence type="ECO:0000256" key="2">
    <source>
        <dbReference type="ARBA" id="ARBA00008675"/>
    </source>
</evidence>
<dbReference type="FunFam" id="1.25.40.20:FF:000203">
    <property type="entry name" value="caseinolytic peptidase B protein homolog isoform X1"/>
    <property type="match status" value="1"/>
</dbReference>
<dbReference type="Proteomes" id="UP000694523">
    <property type="component" value="Unplaced"/>
</dbReference>
<evidence type="ECO:0000256" key="13">
    <source>
        <dbReference type="ARBA" id="ARBA00023242"/>
    </source>
</evidence>
<organism evidence="24 25">
    <name type="scientific">Neogobius melanostomus</name>
    <name type="common">round goby</name>
    <dbReference type="NCBI Taxonomy" id="47308"/>
    <lineage>
        <taxon>Eukaryota</taxon>
        <taxon>Metazoa</taxon>
        <taxon>Chordata</taxon>
        <taxon>Craniata</taxon>
        <taxon>Vertebrata</taxon>
        <taxon>Euteleostomi</taxon>
        <taxon>Actinopterygii</taxon>
        <taxon>Neopterygii</taxon>
        <taxon>Teleostei</taxon>
        <taxon>Neoteleostei</taxon>
        <taxon>Acanthomorphata</taxon>
        <taxon>Gobiaria</taxon>
        <taxon>Gobiiformes</taxon>
        <taxon>Gobioidei</taxon>
        <taxon>Gobiidae</taxon>
        <taxon>Benthophilinae</taxon>
        <taxon>Neogobiini</taxon>
        <taxon>Neogobius</taxon>
    </lineage>
</organism>
<dbReference type="Gene3D" id="1.10.10.60">
    <property type="entry name" value="Homeodomain-like"/>
    <property type="match status" value="1"/>
</dbReference>
<keyword evidence="7" id="KW-0809">Transit peptide</keyword>
<feature type="compositionally biased region" description="Low complexity" evidence="22">
    <location>
        <begin position="862"/>
        <end position="879"/>
    </location>
</feature>
<dbReference type="CDD" id="cd19499">
    <property type="entry name" value="RecA-like_ClpB_Hsp104-like"/>
    <property type="match status" value="1"/>
</dbReference>
<proteinExistence type="inferred from homology"/>
<dbReference type="InterPro" id="IPR017970">
    <property type="entry name" value="Homeobox_CS"/>
</dbReference>
<keyword evidence="9 19" id="KW-0040">ANK repeat</keyword>
<feature type="region of interest" description="Disordered" evidence="22">
    <location>
        <begin position="857"/>
        <end position="934"/>
    </location>
</feature>
<evidence type="ECO:0000256" key="14">
    <source>
        <dbReference type="ARBA" id="ARBA00049360"/>
    </source>
</evidence>
<reference evidence="24" key="1">
    <citation type="submission" date="2025-08" db="UniProtKB">
        <authorList>
            <consortium name="Ensembl"/>
        </authorList>
    </citation>
    <scope>IDENTIFICATION</scope>
</reference>
<dbReference type="SMART" id="SM01086">
    <property type="entry name" value="ClpB_D2-small"/>
    <property type="match status" value="1"/>
</dbReference>
<evidence type="ECO:0000256" key="4">
    <source>
        <dbReference type="ARBA" id="ARBA00022741"/>
    </source>
</evidence>
<dbReference type="Ensembl" id="ENSNMLT00000029388.1">
    <property type="protein sequence ID" value="ENSNMLP00000026303.1"/>
    <property type="gene ID" value="ENSNMLG00000014952.1"/>
</dbReference>
<comment type="function">
    <text evidence="15">Functions as a regulatory ATPase and participates in secretion/protein trafficking process. Has ATP-dependent protein disaggregase activity and is required to maintain the solubility of key mitochondrial proteins. Involved in mitochondrial-mediated antiviral innate immunity, activates RIG-I-mediated signal transduction and production of IFNB1 and pro-inflammatory cytokine IL6. Plays a role in granulocyte differentiation.</text>
</comment>
<comment type="similarity">
    <text evidence="2">Belongs to the ClpA/ClpB family.</text>
</comment>
<evidence type="ECO:0000256" key="22">
    <source>
        <dbReference type="SAM" id="MobiDB-lite"/>
    </source>
</evidence>
<dbReference type="GO" id="GO:0016887">
    <property type="term" value="F:ATP hydrolysis activity"/>
    <property type="evidence" value="ECO:0007669"/>
    <property type="project" value="InterPro"/>
</dbReference>
<evidence type="ECO:0000256" key="16">
    <source>
        <dbReference type="ARBA" id="ARBA00066129"/>
    </source>
</evidence>
<feature type="compositionally biased region" description="Polar residues" evidence="22">
    <location>
        <begin position="897"/>
        <end position="915"/>
    </location>
</feature>
<accession>A0A8C6TTA5</accession>
<keyword evidence="5" id="KW-0378">Hydrolase</keyword>
<dbReference type="GO" id="GO:0005758">
    <property type="term" value="C:mitochondrial intermembrane space"/>
    <property type="evidence" value="ECO:0007669"/>
    <property type="project" value="UniProtKB-SubCell"/>
</dbReference>
<evidence type="ECO:0000256" key="21">
    <source>
        <dbReference type="RuleBase" id="RU000682"/>
    </source>
</evidence>
<dbReference type="GO" id="GO:0005634">
    <property type="term" value="C:nucleus"/>
    <property type="evidence" value="ECO:0007669"/>
    <property type="project" value="UniProtKB-SubCell"/>
</dbReference>
<evidence type="ECO:0000256" key="5">
    <source>
        <dbReference type="ARBA" id="ARBA00022801"/>
    </source>
</evidence>
<comment type="catalytic activity">
    <reaction evidence="14">
        <text>ATP + H2O = ADP + phosphate + H(+)</text>
        <dbReference type="Rhea" id="RHEA:13065"/>
        <dbReference type="ChEBI" id="CHEBI:15377"/>
        <dbReference type="ChEBI" id="CHEBI:15378"/>
        <dbReference type="ChEBI" id="CHEBI:30616"/>
        <dbReference type="ChEBI" id="CHEBI:43474"/>
        <dbReference type="ChEBI" id="CHEBI:456216"/>
    </reaction>
</comment>
<feature type="repeat" description="ANK" evidence="19">
    <location>
        <begin position="183"/>
        <end position="215"/>
    </location>
</feature>
<dbReference type="PROSITE" id="PS50297">
    <property type="entry name" value="ANK_REP_REGION"/>
    <property type="match status" value="2"/>
</dbReference>
<dbReference type="PROSITE" id="PS00027">
    <property type="entry name" value="HOMEOBOX_1"/>
    <property type="match status" value="1"/>
</dbReference>
<dbReference type="InterPro" id="IPR036770">
    <property type="entry name" value="Ankyrin_rpt-contain_sf"/>
</dbReference>
<dbReference type="Gene3D" id="1.10.8.60">
    <property type="match status" value="1"/>
</dbReference>
<dbReference type="SMART" id="SM00389">
    <property type="entry name" value="HOX"/>
    <property type="match status" value="1"/>
</dbReference>
<dbReference type="InterPro" id="IPR003593">
    <property type="entry name" value="AAA+_ATPase"/>
</dbReference>
<evidence type="ECO:0000256" key="20">
    <source>
        <dbReference type="PROSITE-ProRule" id="PRU00108"/>
    </source>
</evidence>
<dbReference type="InterPro" id="IPR019489">
    <property type="entry name" value="Clp_ATPase_C"/>
</dbReference>
<dbReference type="InterPro" id="IPR050130">
    <property type="entry name" value="ClpA_ClpB"/>
</dbReference>
<evidence type="ECO:0000256" key="18">
    <source>
        <dbReference type="ARBA" id="ARBA00083127"/>
    </source>
</evidence>
<evidence type="ECO:0000256" key="15">
    <source>
        <dbReference type="ARBA" id="ARBA00060073"/>
    </source>
</evidence>
<dbReference type="Pfam" id="PF00023">
    <property type="entry name" value="Ank"/>
    <property type="match status" value="1"/>
</dbReference>
<evidence type="ECO:0000259" key="23">
    <source>
        <dbReference type="PROSITE" id="PS50071"/>
    </source>
</evidence>
<dbReference type="InterPro" id="IPR001356">
    <property type="entry name" value="HD"/>
</dbReference>
<evidence type="ECO:0000256" key="19">
    <source>
        <dbReference type="PROSITE-ProRule" id="PRU00023"/>
    </source>
</evidence>
<evidence type="ECO:0000313" key="24">
    <source>
        <dbReference type="Ensembl" id="ENSNMLP00000026303.1"/>
    </source>
</evidence>
<dbReference type="SMART" id="SM00248">
    <property type="entry name" value="ANK"/>
    <property type="match status" value="2"/>
</dbReference>
<dbReference type="FunFam" id="1.10.10.60:FF:000207">
    <property type="entry name" value="paired mesoderm homeobox protein 2A"/>
    <property type="match status" value="1"/>
</dbReference>
<feature type="compositionally biased region" description="Basic and acidic residues" evidence="22">
    <location>
        <begin position="109"/>
        <end position="119"/>
    </location>
</feature>
<dbReference type="InterPro" id="IPR001270">
    <property type="entry name" value="ClpA/B"/>
</dbReference>
<evidence type="ECO:0000256" key="8">
    <source>
        <dbReference type="ARBA" id="ARBA00022990"/>
    </source>
</evidence>
<dbReference type="FunFam" id="1.10.8.60:FF:000040">
    <property type="entry name" value="caseinolytic peptidase B protein homolog isoform X1"/>
    <property type="match status" value="1"/>
</dbReference>
<comment type="subunit">
    <text evidence="16">Homododecamer when substrate-bound; the homododecamer consists of 2 homohexamers stacked head-to-head via ANK repeat-mediated interactions. The active substrate-bound form is likely to exist in a dynamic equilibrium between homohexamers and homododecamers. Homotetradecamer in the unbound state which is remodeled upon substrate binding into the homododecamer. Interacts with PHB and PHB2. Interacts with MAVS; the interaction is enhanced by Sendai virus infection.</text>
</comment>
<dbReference type="PANTHER" id="PTHR11638:SF93">
    <property type="entry name" value="MITOCHONDRIAL DISAGGREGASE"/>
    <property type="match status" value="1"/>
</dbReference>
<dbReference type="GO" id="GO:1990837">
    <property type="term" value="F:sequence-specific double-stranded DNA binding"/>
    <property type="evidence" value="ECO:0007669"/>
    <property type="project" value="UniProtKB-ARBA"/>
</dbReference>
<dbReference type="InterPro" id="IPR009057">
    <property type="entry name" value="Homeodomain-like_sf"/>
</dbReference>
<keyword evidence="12 20" id="KW-0371">Homeobox</keyword>
<dbReference type="PRINTS" id="PR00300">
    <property type="entry name" value="CLPPROTEASEA"/>
</dbReference>
<dbReference type="PROSITE" id="PS50071">
    <property type="entry name" value="HOMEOBOX_2"/>
    <property type="match status" value="1"/>
</dbReference>
<dbReference type="GO" id="GO:0000981">
    <property type="term" value="F:DNA-binding transcription factor activity, RNA polymerase II-specific"/>
    <property type="evidence" value="ECO:0007669"/>
    <property type="project" value="InterPro"/>
</dbReference>
<dbReference type="SMART" id="SM00382">
    <property type="entry name" value="AAA"/>
    <property type="match status" value="1"/>
</dbReference>
<evidence type="ECO:0000256" key="12">
    <source>
        <dbReference type="ARBA" id="ARBA00023155"/>
    </source>
</evidence>
<sequence>MLLSSVPTRLIARRARSLSPCSRVLQTSAGGATCQVIRDTPAETNRNPLVSTSRVSRRGILAEESSGNVNPSVQYHHLAPRWLSQLQNRRSSWAALASRGRNNNQYWEESGHGRGEGKGTDGQASRAGLASAGVLSAAAVAFCLRKDSDNKGDALLEAARTNNGEDVVRLVKDGVDPNHRHRLGWTALMVAAMNRQHSVVKALLEAGADPNAGDHFNNVYDTSREKGIHSLEVLVSREDEFSSRLSSRAGFRGCTALHYATLADDPRTVQMLLEAGANPLQTNGLGHTPRVYAKEGDVSTVLQEWEGKFQEAQARREAEERRRFPLERRLKEHIIGQEGAINTVASAIRRKENGWYDEEHPLVFLFLGSSGIGKTELAKQVARYMHKDVKKGFIRMDMSEFQEKHEVAKFIGSPPGYVGHEEGGQLTKLLKACPNAVVLFDEVDKAHPDVLTIMLQLFDEGRLTDGKGKTIECKDAIFIMTSNVASDEIAQHGLQLRREAEEISRRKLVESLDDVQKSNDIQISRQFKESVIRPILKAHFRRDEFLGRINEIVYFLPFCHSELLQLVSKELNFWAKKAKQRHGITLQWERPVLDLLAGGYNVHYGARSIKHEVERRVVNQLAAAYEQELLPKGCTLRLSVQDEEEQEEKKSPPGLRLQVVGEDSSARTLDIRPPSALTTNVSARAYYHQHHHTSEPVHAPVTHPVHLMYKMDYSYLNSYDSCMAAMEASAYADFSSCSQASSFQYNPIRSGPFSNPGCTPLSTASCTLGALREHQPTPYTSVPYKFFSDPSGLNEKRKQRRIRTTFTSSQLKELERVFAETHYPDIYTREELALKIDLTEARVQVWFQNRRAKFRKQERAANAKANNNGGSTGSSSTGKKNGEPRSSSDDDESKESTCSPTPDSTASLPGSANGNLGSPASLSPSPAPAGTVYNTSSSPVLQGLKTPSWSNLGPANPAVAQPAVQTQEILKAWQPADSMTGPFAGVLSSFHRKPNPAIKTNLF</sequence>
<keyword evidence="6" id="KW-0067">ATP-binding</keyword>
<evidence type="ECO:0000256" key="17">
    <source>
        <dbReference type="ARBA" id="ARBA00069063"/>
    </source>
</evidence>
<dbReference type="Pfam" id="PF07724">
    <property type="entry name" value="AAA_2"/>
    <property type="match status" value="1"/>
</dbReference>
<dbReference type="InterPro" id="IPR002110">
    <property type="entry name" value="Ankyrin_rpt"/>
</dbReference>
<keyword evidence="8" id="KW-0007">Acetylation</keyword>
<dbReference type="Pfam" id="PF10431">
    <property type="entry name" value="ClpB_D2-small"/>
    <property type="match status" value="1"/>
</dbReference>
<dbReference type="Pfam" id="PF12796">
    <property type="entry name" value="Ank_2"/>
    <property type="match status" value="1"/>
</dbReference>
<comment type="subcellular location">
    <subcellularLocation>
        <location evidence="1">Mitochondrion intermembrane space</location>
    </subcellularLocation>
    <subcellularLocation>
        <location evidence="20 21">Nucleus</location>
    </subcellularLocation>
</comment>
<dbReference type="GO" id="GO:0005524">
    <property type="term" value="F:ATP binding"/>
    <property type="evidence" value="ECO:0007669"/>
    <property type="project" value="UniProtKB-KW"/>
</dbReference>
<keyword evidence="3" id="KW-0677">Repeat</keyword>
<dbReference type="PROSITE" id="PS50088">
    <property type="entry name" value="ANK_REPEAT"/>
    <property type="match status" value="2"/>
</dbReference>
<keyword evidence="13 20" id="KW-0539">Nucleus</keyword>
<keyword evidence="10 20" id="KW-0238">DNA-binding</keyword>
<evidence type="ECO:0000256" key="1">
    <source>
        <dbReference type="ARBA" id="ARBA00004569"/>
    </source>
</evidence>
<dbReference type="InterPro" id="IPR003959">
    <property type="entry name" value="ATPase_AAA_core"/>
</dbReference>
<dbReference type="SUPFAM" id="SSF46689">
    <property type="entry name" value="Homeodomain-like"/>
    <property type="match status" value="1"/>
</dbReference>
<dbReference type="SUPFAM" id="SSF52540">
    <property type="entry name" value="P-loop containing nucleoside triphosphate hydrolases"/>
    <property type="match status" value="1"/>
</dbReference>
<keyword evidence="25" id="KW-1185">Reference proteome</keyword>